<dbReference type="InterPro" id="IPR016518">
    <property type="entry name" value="Alpha-L-fucosidase"/>
</dbReference>
<evidence type="ECO:0000256" key="1">
    <source>
        <dbReference type="SAM" id="SignalP"/>
    </source>
</evidence>
<feature type="domain" description="Alpha fucosidase A-like C-terminal" evidence="3">
    <location>
        <begin position="721"/>
        <end position="812"/>
    </location>
</feature>
<evidence type="ECO:0000313" key="6">
    <source>
        <dbReference type="Proteomes" id="UP000606600"/>
    </source>
</evidence>
<keyword evidence="5" id="KW-0378">Hydrolase</keyword>
<dbReference type="Pfam" id="PF14498">
    <property type="entry name" value="Glyco_hyd_65N_2"/>
    <property type="match status" value="1"/>
</dbReference>
<reference evidence="5 6" key="1">
    <citation type="submission" date="2020-09" db="EMBL/GenBank/DDBJ databases">
        <title>Novel species of Mucilaginibacter isolated from a glacier on the Tibetan Plateau.</title>
        <authorList>
            <person name="Liu Q."/>
            <person name="Xin Y.-H."/>
        </authorList>
    </citation>
    <scope>NUCLEOTIDE SEQUENCE [LARGE SCALE GENOMIC DNA]</scope>
    <source>
        <strain evidence="5 6">ZT4R22</strain>
    </source>
</reference>
<dbReference type="RefSeq" id="WP_191191382.1">
    <property type="nucleotide sequence ID" value="NZ_JACWMY010000014.1"/>
</dbReference>
<dbReference type="Gene3D" id="2.60.40.1180">
    <property type="entry name" value="Golgi alpha-mannosidase II"/>
    <property type="match status" value="1"/>
</dbReference>
<dbReference type="InterPro" id="IPR054363">
    <property type="entry name" value="GH95_cat"/>
</dbReference>
<feature type="signal peptide" evidence="1">
    <location>
        <begin position="1"/>
        <end position="18"/>
    </location>
</feature>
<evidence type="ECO:0000259" key="2">
    <source>
        <dbReference type="Pfam" id="PF14498"/>
    </source>
</evidence>
<dbReference type="EMBL" id="JACWMY010000014">
    <property type="protein sequence ID" value="MBD1366744.1"/>
    <property type="molecule type" value="Genomic_DNA"/>
</dbReference>
<keyword evidence="6" id="KW-1185">Reference proteome</keyword>
<evidence type="ECO:0000313" key="5">
    <source>
        <dbReference type="EMBL" id="MBD1366744.1"/>
    </source>
</evidence>
<name>A0ABR7WWU7_9SPHI</name>
<dbReference type="InterPro" id="IPR008928">
    <property type="entry name" value="6-hairpin_glycosidase_sf"/>
</dbReference>
<dbReference type="Pfam" id="PF22124">
    <property type="entry name" value="Glyco_hydro_95_cat"/>
    <property type="match status" value="1"/>
</dbReference>
<evidence type="ECO:0000259" key="4">
    <source>
        <dbReference type="Pfam" id="PF22124"/>
    </source>
</evidence>
<proteinExistence type="predicted"/>
<dbReference type="InterPro" id="IPR027414">
    <property type="entry name" value="GH95_N_dom"/>
</dbReference>
<sequence>MKKLFALLLLSTPLIGFAQQPLKLWYNQPAKRWTQALPVGNGRLGAMIFGRAEYELIQLNESSLWSGGPVKKSVMNPESASYLPKVREAIFAGDYQKAQELSKKMQGHYSESYLPLGNLALKQNFGGSTISNYYRDLNIGDAVATTRFTVNGVTYTRQVFSSAPGQVMVVRLTASKPNQLSLKVLANTPLKNRKSVIGVNTILIKGSAPTHVDPNYLGRKRDPVRYEDSLTKGMRYAWFTKVVNKGGTVAADTSGINIKNASEVTILISAATSFNGFDKNPVTDGKDEYAISNKYLAAAVTKPYAALLAAHVADYHRYFNRVSLTLNDGDKVKLPTDERLLAYTKGADDAAFEGLFFQFGRYLLISSSRPGGTAANLQGIWNNLVQPPWSSNYTTNINAQMNYWPAETTNLSELHQPLLRLTGELAVTGRKTAKEFYNLNGWVVHHNSDIWAMSNPVGDGFGDPMWANWAMGADWLSRHLWDHYLFTKDEAFLKAKAYPLMKGAIEFTLGWLVKDKDGYWVTAPSGSPENAFKDENGKVGTIALGSTMDMSIIRDLFAHFITASEQLNLDKALRDTVIARQAKLLPFHIGKKGNLVEWYKDWEETDPHHRHVSHLYGLYPGELISPVTTPDLAAAAKKTLEIRGDEGTGWSKAWKINFWARLLDGNHAYKILRDLLHLTGEEGTDYAQGGGTYANLFDAHPPFQIDGNFGATAGVAEMLLQSQTGDVYLLPALPDAWKSGSIKGLKARGNFEVSISWSDHKLTKASITSVAGGLCRLRSNWPVKLAGSGVVSKADGRSYLLTFASQKGKTYQFTSN</sequence>
<dbReference type="SUPFAM" id="SSF48208">
    <property type="entry name" value="Six-hairpin glycosidases"/>
    <property type="match status" value="1"/>
</dbReference>
<dbReference type="Proteomes" id="UP000606600">
    <property type="component" value="Unassembled WGS sequence"/>
</dbReference>
<feature type="chain" id="PRO_5045479123" evidence="1">
    <location>
        <begin position="19"/>
        <end position="816"/>
    </location>
</feature>
<protein>
    <submittedName>
        <fullName evidence="5">Glycoside hydrolase family 95 protein</fullName>
    </submittedName>
</protein>
<feature type="domain" description="Glycosyl hydrolase family 95 catalytic" evidence="4">
    <location>
        <begin position="304"/>
        <end position="719"/>
    </location>
</feature>
<evidence type="ECO:0000259" key="3">
    <source>
        <dbReference type="Pfam" id="PF21307"/>
    </source>
</evidence>
<feature type="domain" description="Glycosyl hydrolase family 95 N-terminal" evidence="2">
    <location>
        <begin position="24"/>
        <end position="275"/>
    </location>
</feature>
<dbReference type="Pfam" id="PF21307">
    <property type="entry name" value="Glyco_hydro_95_C"/>
    <property type="match status" value="1"/>
</dbReference>
<accession>A0ABR7WWU7</accession>
<organism evidence="5 6">
    <name type="scientific">Mucilaginibacter pankratovii</name>
    <dbReference type="NCBI Taxonomy" id="2772110"/>
    <lineage>
        <taxon>Bacteria</taxon>
        <taxon>Pseudomonadati</taxon>
        <taxon>Bacteroidota</taxon>
        <taxon>Sphingobacteriia</taxon>
        <taxon>Sphingobacteriales</taxon>
        <taxon>Sphingobacteriaceae</taxon>
        <taxon>Mucilaginibacter</taxon>
    </lineage>
</organism>
<dbReference type="InterPro" id="IPR049053">
    <property type="entry name" value="AFCA-like_C"/>
</dbReference>
<gene>
    <name evidence="5" type="ORF">IDJ77_23230</name>
</gene>
<dbReference type="GO" id="GO:0016787">
    <property type="term" value="F:hydrolase activity"/>
    <property type="evidence" value="ECO:0007669"/>
    <property type="project" value="UniProtKB-KW"/>
</dbReference>
<dbReference type="PANTHER" id="PTHR31084:SF0">
    <property type="entry name" value="ALPHA-L-FUCOSIDASE 2"/>
    <property type="match status" value="1"/>
</dbReference>
<dbReference type="Gene3D" id="2.70.98.50">
    <property type="entry name" value="putative glycoside hydrolase family protein from bacillus halodurans"/>
    <property type="match status" value="1"/>
</dbReference>
<keyword evidence="1" id="KW-0732">Signal</keyword>
<dbReference type="PANTHER" id="PTHR31084">
    <property type="entry name" value="ALPHA-L-FUCOSIDASE 2"/>
    <property type="match status" value="1"/>
</dbReference>
<comment type="caution">
    <text evidence="5">The sequence shown here is derived from an EMBL/GenBank/DDBJ whole genome shotgun (WGS) entry which is preliminary data.</text>
</comment>
<dbReference type="PIRSF" id="PIRSF007663">
    <property type="entry name" value="UCP007663"/>
    <property type="match status" value="1"/>
</dbReference>
<dbReference type="InterPro" id="IPR013780">
    <property type="entry name" value="Glyco_hydro_b"/>
</dbReference>